<dbReference type="GO" id="GO:0019005">
    <property type="term" value="C:SCF ubiquitin ligase complex"/>
    <property type="evidence" value="ECO:0007669"/>
    <property type="project" value="TreeGrafter"/>
</dbReference>
<dbReference type="EMBL" id="BMAO01027647">
    <property type="protein sequence ID" value="GFR18671.1"/>
    <property type="molecule type" value="Genomic_DNA"/>
</dbReference>
<dbReference type="SUPFAM" id="SSF81383">
    <property type="entry name" value="F-box domain"/>
    <property type="match status" value="1"/>
</dbReference>
<reference evidence="3" key="1">
    <citation type="submission" date="2020-07" db="EMBL/GenBank/DDBJ databases">
        <title>Multicomponent nature underlies the extraordinary mechanical properties of spider dragline silk.</title>
        <authorList>
            <person name="Kono N."/>
            <person name="Nakamura H."/>
            <person name="Mori M."/>
            <person name="Yoshida Y."/>
            <person name="Ohtoshi R."/>
            <person name="Malay A.D."/>
            <person name="Moran D.A.P."/>
            <person name="Tomita M."/>
            <person name="Numata K."/>
            <person name="Arakawa K."/>
        </authorList>
    </citation>
    <scope>NUCLEOTIDE SEQUENCE</scope>
</reference>
<organism evidence="3 4">
    <name type="scientific">Trichonephila clavata</name>
    <name type="common">Joro spider</name>
    <name type="synonym">Nephila clavata</name>
    <dbReference type="NCBI Taxonomy" id="2740835"/>
    <lineage>
        <taxon>Eukaryota</taxon>
        <taxon>Metazoa</taxon>
        <taxon>Ecdysozoa</taxon>
        <taxon>Arthropoda</taxon>
        <taxon>Chelicerata</taxon>
        <taxon>Arachnida</taxon>
        <taxon>Araneae</taxon>
        <taxon>Araneomorphae</taxon>
        <taxon>Entelegynae</taxon>
        <taxon>Araneoidea</taxon>
        <taxon>Nephilidae</taxon>
        <taxon>Trichonephila</taxon>
    </lineage>
</organism>
<dbReference type="PANTHER" id="PTHR13318">
    <property type="entry name" value="PARTNER OF PAIRED, ISOFORM B-RELATED"/>
    <property type="match status" value="1"/>
</dbReference>
<sequence>MTRDISSLPPKALKHIFYFLDVQNRLSASLVCKKWLQVADCPKLLCDVKIQFSREINEALKLFSRMTRRFQCLSFHKVVIRDPVVEFLLKYHNQFDNLSFTECKIDEGKFRPKMQGKILHFDNLKTLRVHNSNITFFFAPLRNVTELKLHMRSGLTDYVICELSKYLFRLEKLTLGTNVKCKEVLGKRLYGTEETIETNPSHEILSFVIIKRLMEKNRSTLTHINFARLRLSPPDVLTLSKIKGLNLRSVSFPFYYSTSYAKEFCINQFNLASINLSRSMHITNDTVCDICKCLPNLKELILCDSEIDWCIIEIFQLQNLVKLNLSSCFKITYLSYVMAISILKSFKLKYLYLEFAKISDQNLFELLQRNPNICCLNISGIRVSNETLNMICQKLTLLQCLILESCTAISDSGLTGELKNYSDSITPTPLSNLKYLKKLSLRGNYLITNRGCLKAIRFPELKILFLKDCHGLILMMDFLMELRIRNPCLHTFEKIVNEENKLKYKF</sequence>
<accession>A0A8X6LPX9</accession>
<dbReference type="InterPro" id="IPR036047">
    <property type="entry name" value="F-box-like_dom_sf"/>
</dbReference>
<evidence type="ECO:0000259" key="2">
    <source>
        <dbReference type="PROSITE" id="PS50181"/>
    </source>
</evidence>
<dbReference type="Pfam" id="PF00646">
    <property type="entry name" value="F-box"/>
    <property type="match status" value="1"/>
</dbReference>
<comment type="caution">
    <text evidence="3">The sequence shown here is derived from an EMBL/GenBank/DDBJ whole genome shotgun (WGS) entry which is preliminary data.</text>
</comment>
<protein>
    <recommendedName>
        <fullName evidence="2">F-box domain-containing protein</fullName>
    </recommendedName>
</protein>
<dbReference type="InterPro" id="IPR032675">
    <property type="entry name" value="LRR_dom_sf"/>
</dbReference>
<dbReference type="PROSITE" id="PS50181">
    <property type="entry name" value="FBOX"/>
    <property type="match status" value="1"/>
</dbReference>
<proteinExistence type="predicted"/>
<dbReference type="InterPro" id="IPR001810">
    <property type="entry name" value="F-box_dom"/>
</dbReference>
<dbReference type="GO" id="GO:0031146">
    <property type="term" value="P:SCF-dependent proteasomal ubiquitin-dependent protein catabolic process"/>
    <property type="evidence" value="ECO:0007669"/>
    <property type="project" value="TreeGrafter"/>
</dbReference>
<dbReference type="OrthoDB" id="6483158at2759"/>
<dbReference type="AlphaFoldDB" id="A0A8X6LPX9"/>
<keyword evidence="4" id="KW-1185">Reference proteome</keyword>
<dbReference type="SMART" id="SM00367">
    <property type="entry name" value="LRR_CC"/>
    <property type="match status" value="5"/>
</dbReference>
<keyword evidence="1" id="KW-0833">Ubl conjugation pathway</keyword>
<name>A0A8X6LPX9_TRICU</name>
<evidence type="ECO:0000313" key="4">
    <source>
        <dbReference type="Proteomes" id="UP000887116"/>
    </source>
</evidence>
<dbReference type="InterPro" id="IPR006553">
    <property type="entry name" value="Leu-rich_rpt_Cys-con_subtyp"/>
</dbReference>
<gene>
    <name evidence="3" type="primary">X975_20633</name>
    <name evidence="3" type="ORF">TNCT_18061</name>
</gene>
<feature type="domain" description="F-box" evidence="2">
    <location>
        <begin position="2"/>
        <end position="48"/>
    </location>
</feature>
<dbReference type="SUPFAM" id="SSF52047">
    <property type="entry name" value="RNI-like"/>
    <property type="match status" value="1"/>
</dbReference>
<dbReference type="Gene3D" id="3.80.10.10">
    <property type="entry name" value="Ribonuclease Inhibitor"/>
    <property type="match status" value="3"/>
</dbReference>
<evidence type="ECO:0000256" key="1">
    <source>
        <dbReference type="ARBA" id="ARBA00022786"/>
    </source>
</evidence>
<evidence type="ECO:0000313" key="3">
    <source>
        <dbReference type="EMBL" id="GFR18671.1"/>
    </source>
</evidence>
<dbReference type="Proteomes" id="UP000887116">
    <property type="component" value="Unassembled WGS sequence"/>
</dbReference>